<keyword evidence="3" id="KW-1003">Cell membrane</keyword>
<evidence type="ECO:0000256" key="3">
    <source>
        <dbReference type="ARBA" id="ARBA00022475"/>
    </source>
</evidence>
<evidence type="ECO:0008006" key="10">
    <source>
        <dbReference type="Google" id="ProtNLM"/>
    </source>
</evidence>
<accession>A0A2T0RCX6</accession>
<evidence type="ECO:0000256" key="1">
    <source>
        <dbReference type="ARBA" id="ARBA00004651"/>
    </source>
</evidence>
<feature type="transmembrane region" description="Helical" evidence="7">
    <location>
        <begin position="168"/>
        <end position="187"/>
    </location>
</feature>
<dbReference type="AlphaFoldDB" id="A0A2T0RCX6"/>
<organism evidence="8 9">
    <name type="scientific">Pseudosporangium ferrugineum</name>
    <dbReference type="NCBI Taxonomy" id="439699"/>
    <lineage>
        <taxon>Bacteria</taxon>
        <taxon>Bacillati</taxon>
        <taxon>Actinomycetota</taxon>
        <taxon>Actinomycetes</taxon>
        <taxon>Micromonosporales</taxon>
        <taxon>Micromonosporaceae</taxon>
        <taxon>Pseudosporangium</taxon>
    </lineage>
</organism>
<dbReference type="EMBL" id="PVZG01000040">
    <property type="protein sequence ID" value="PRY19018.1"/>
    <property type="molecule type" value="Genomic_DNA"/>
</dbReference>
<evidence type="ECO:0000256" key="4">
    <source>
        <dbReference type="ARBA" id="ARBA00022692"/>
    </source>
</evidence>
<dbReference type="OrthoDB" id="9810876at2"/>
<dbReference type="GO" id="GO:0005886">
    <property type="term" value="C:plasma membrane"/>
    <property type="evidence" value="ECO:0007669"/>
    <property type="project" value="UniProtKB-SubCell"/>
</dbReference>
<keyword evidence="9" id="KW-1185">Reference proteome</keyword>
<keyword evidence="5 7" id="KW-1133">Transmembrane helix</keyword>
<comment type="similarity">
    <text evidence="2">Belongs to the UPF0718 family.</text>
</comment>
<comment type="caution">
    <text evidence="8">The sequence shown here is derived from an EMBL/GenBank/DDBJ whole genome shotgun (WGS) entry which is preliminary data.</text>
</comment>
<dbReference type="PANTHER" id="PTHR42775">
    <property type="entry name" value="PERMEASE RV2963-RELATED"/>
    <property type="match status" value="1"/>
</dbReference>
<protein>
    <recommendedName>
        <fullName evidence="10">Permease</fullName>
    </recommendedName>
</protein>
<keyword evidence="4 7" id="KW-0812">Transmembrane</keyword>
<evidence type="ECO:0000313" key="9">
    <source>
        <dbReference type="Proteomes" id="UP000239209"/>
    </source>
</evidence>
<feature type="transmembrane region" description="Helical" evidence="7">
    <location>
        <begin position="268"/>
        <end position="289"/>
    </location>
</feature>
<name>A0A2T0RCX6_9ACTN</name>
<comment type="subcellular location">
    <subcellularLocation>
        <location evidence="1">Cell membrane</location>
        <topology evidence="1">Multi-pass membrane protein</topology>
    </subcellularLocation>
</comment>
<feature type="transmembrane region" description="Helical" evidence="7">
    <location>
        <begin position="295"/>
        <end position="317"/>
    </location>
</feature>
<evidence type="ECO:0000256" key="6">
    <source>
        <dbReference type="ARBA" id="ARBA00023136"/>
    </source>
</evidence>
<dbReference type="PANTHER" id="PTHR42775:SF1">
    <property type="entry name" value="PERMEASE RV2963-RELATED"/>
    <property type="match status" value="1"/>
</dbReference>
<reference evidence="8 9" key="1">
    <citation type="submission" date="2018-03" db="EMBL/GenBank/DDBJ databases">
        <title>Genomic Encyclopedia of Archaeal and Bacterial Type Strains, Phase II (KMG-II): from individual species to whole genera.</title>
        <authorList>
            <person name="Goeker M."/>
        </authorList>
    </citation>
    <scope>NUCLEOTIDE SEQUENCE [LARGE SCALE GENOMIC DNA]</scope>
    <source>
        <strain evidence="8 9">DSM 45348</strain>
    </source>
</reference>
<dbReference type="InterPro" id="IPR053166">
    <property type="entry name" value="UPF0718_permease"/>
</dbReference>
<feature type="transmembrane region" description="Helical" evidence="7">
    <location>
        <begin position="72"/>
        <end position="90"/>
    </location>
</feature>
<dbReference type="Pfam" id="PF03773">
    <property type="entry name" value="ArsP_1"/>
    <property type="match status" value="1"/>
</dbReference>
<evidence type="ECO:0000313" key="8">
    <source>
        <dbReference type="EMBL" id="PRY19018.1"/>
    </source>
</evidence>
<feature type="transmembrane region" description="Helical" evidence="7">
    <location>
        <begin position="20"/>
        <end position="37"/>
    </location>
</feature>
<evidence type="ECO:0000256" key="2">
    <source>
        <dbReference type="ARBA" id="ARBA00006386"/>
    </source>
</evidence>
<proteinExistence type="inferred from homology"/>
<dbReference type="Proteomes" id="UP000239209">
    <property type="component" value="Unassembled WGS sequence"/>
</dbReference>
<feature type="transmembrane region" description="Helical" evidence="7">
    <location>
        <begin position="329"/>
        <end position="350"/>
    </location>
</feature>
<evidence type="ECO:0000256" key="7">
    <source>
        <dbReference type="SAM" id="Phobius"/>
    </source>
</evidence>
<gene>
    <name evidence="8" type="ORF">CLV70_14026</name>
</gene>
<sequence>MTTGSIPAPTAGGWHRPAVYGVKLAAVAGLWLAAYQLNRPWWDLVVYDWLGLDEGSRLGSGVHFFLYDSVKILLLLTGIIFVVTIGRSYLSLERTRALLGGRREGAANLAAAGLGVATPFCSCSAVPAFIGFVAAGVPLGVTLSFLIASPLINEVAVVLLYGMFGARIAALYVLSGLVIATGAGYVLGRISPSRWVEDFVYQTTLRGTAVVPGQQLTWSDRLAMGREEVAAILRKVWPYLLAGIGLGAVIHGWAPADFFTRVAGPDNPFGPLVAVAIGVPLYSNAAGILPLVEVLYAKGMAIGTVLAFMMSVVALSLPELILLRRILKPPLLAAFVGVVATGIAATGYLFNAIL</sequence>
<dbReference type="InterPro" id="IPR005524">
    <property type="entry name" value="DUF318"/>
</dbReference>
<feature type="transmembrane region" description="Helical" evidence="7">
    <location>
        <begin position="236"/>
        <end position="256"/>
    </location>
</feature>
<keyword evidence="6 7" id="KW-0472">Membrane</keyword>
<evidence type="ECO:0000256" key="5">
    <source>
        <dbReference type="ARBA" id="ARBA00022989"/>
    </source>
</evidence>
<dbReference type="RefSeq" id="WP_106131327.1">
    <property type="nucleotide sequence ID" value="NZ_PVZG01000040.1"/>
</dbReference>